<feature type="binding site" evidence="17">
    <location>
        <position position="297"/>
    </location>
    <ligand>
        <name>ATP</name>
        <dbReference type="ChEBI" id="CHEBI:30616"/>
    </ligand>
</feature>
<dbReference type="InterPro" id="IPR044492">
    <property type="entry name" value="P_typ_ATPase_HD_dom"/>
</dbReference>
<proteinExistence type="inferred from homology"/>
<dbReference type="InterPro" id="IPR018303">
    <property type="entry name" value="ATPase_P-typ_P_site"/>
</dbReference>
<evidence type="ECO:0000256" key="16">
    <source>
        <dbReference type="PIRSR" id="PIRSR606539-1"/>
    </source>
</evidence>
<dbReference type="InterPro" id="IPR023299">
    <property type="entry name" value="ATPase_P-typ_cyto_dom_N"/>
</dbReference>
<keyword evidence="10 18" id="KW-0460">Magnesium</keyword>
<dbReference type="FunFam" id="3.40.1110.10:FF:000009">
    <property type="entry name" value="Phospholipid-transporting ATPase"/>
    <property type="match status" value="1"/>
</dbReference>
<dbReference type="FunFam" id="3.40.50.1000:FF:000001">
    <property type="entry name" value="Phospholipid-transporting ATPase IC"/>
    <property type="match status" value="1"/>
</dbReference>
<evidence type="ECO:0000256" key="3">
    <source>
        <dbReference type="ARBA" id="ARBA00004586"/>
    </source>
</evidence>
<dbReference type="GO" id="GO:0005789">
    <property type="term" value="C:endoplasmic reticulum membrane"/>
    <property type="evidence" value="ECO:0007669"/>
    <property type="project" value="UniProtKB-SubCell"/>
</dbReference>
<dbReference type="EC" id="7.6.2.1" evidence="19"/>
<dbReference type="KEGG" id="apln:108740157"/>
<evidence type="ECO:0000256" key="8">
    <source>
        <dbReference type="ARBA" id="ARBA00022824"/>
    </source>
</evidence>
<evidence type="ECO:0000256" key="11">
    <source>
        <dbReference type="ARBA" id="ARBA00022967"/>
    </source>
</evidence>
<dbReference type="SUPFAM" id="SSF81665">
    <property type="entry name" value="Calcium ATPase, transmembrane domain M"/>
    <property type="match status" value="1"/>
</dbReference>
<feature type="active site" description="4-aspartylphosphate intermediate" evidence="16">
    <location>
        <position position="295"/>
    </location>
</feature>
<dbReference type="FunFam" id="3.40.50.1000:FF:000130">
    <property type="entry name" value="Phospholipid-transporting ATPase"/>
    <property type="match status" value="1"/>
</dbReference>
<keyword evidence="11 19" id="KW-1278">Translocase</keyword>
<name>A0A7F5R764_AGRPL</name>
<feature type="transmembrane region" description="Helical" evidence="19">
    <location>
        <begin position="937"/>
        <end position="959"/>
    </location>
</feature>
<dbReference type="GO" id="GO:0005524">
    <property type="term" value="F:ATP binding"/>
    <property type="evidence" value="ECO:0007669"/>
    <property type="project" value="UniProtKB-UniRule"/>
</dbReference>
<dbReference type="SFLD" id="SFLDF00027">
    <property type="entry name" value="p-type_atpase"/>
    <property type="match status" value="1"/>
</dbReference>
<dbReference type="GeneID" id="108740157"/>
<feature type="binding site" evidence="17">
    <location>
        <position position="519"/>
    </location>
    <ligand>
        <name>ATP</name>
        <dbReference type="ChEBI" id="CHEBI:30616"/>
    </ligand>
</feature>
<feature type="binding site" evidence="17">
    <location>
        <position position="624"/>
    </location>
    <ligand>
        <name>ATP</name>
        <dbReference type="ChEBI" id="CHEBI:30616"/>
    </ligand>
</feature>
<comment type="cofactor">
    <cofactor evidence="1 18">
        <name>Mg(2+)</name>
        <dbReference type="ChEBI" id="CHEBI:18420"/>
    </cofactor>
</comment>
<dbReference type="Gene3D" id="2.70.150.10">
    <property type="entry name" value="Calcium-transporting ATPase, cytoplasmic transduction domain A"/>
    <property type="match status" value="1"/>
</dbReference>
<dbReference type="NCBIfam" id="TIGR01652">
    <property type="entry name" value="ATPase-Plipid"/>
    <property type="match status" value="1"/>
</dbReference>
<keyword evidence="5 19" id="KW-0812">Transmembrane</keyword>
<evidence type="ECO:0000256" key="5">
    <source>
        <dbReference type="ARBA" id="ARBA00022692"/>
    </source>
</evidence>
<keyword evidence="8" id="KW-0256">Endoplasmic reticulum</keyword>
<evidence type="ECO:0000256" key="19">
    <source>
        <dbReference type="RuleBase" id="RU362033"/>
    </source>
</evidence>
<evidence type="ECO:0000313" key="22">
    <source>
        <dbReference type="Proteomes" id="UP000192223"/>
    </source>
</evidence>
<evidence type="ECO:0000256" key="9">
    <source>
        <dbReference type="ARBA" id="ARBA00022840"/>
    </source>
</evidence>
<feature type="transmembrane region" description="Helical" evidence="19">
    <location>
        <begin position="1089"/>
        <end position="1108"/>
    </location>
</feature>
<keyword evidence="13 19" id="KW-0472">Membrane</keyword>
<dbReference type="PROSITE" id="PS00154">
    <property type="entry name" value="ATPASE_E1_E2"/>
    <property type="match status" value="1"/>
</dbReference>
<comment type="subcellular location">
    <subcellularLocation>
        <location evidence="2">Endomembrane system</location>
        <topology evidence="2">Multi-pass membrane protein</topology>
    </subcellularLocation>
    <subcellularLocation>
        <location evidence="3">Endoplasmic reticulum membrane</location>
    </subcellularLocation>
    <subcellularLocation>
        <location evidence="19">Membrane</location>
        <topology evidence="19">Multi-pass membrane protein</topology>
    </subcellularLocation>
</comment>
<dbReference type="InterPro" id="IPR023214">
    <property type="entry name" value="HAD_sf"/>
</dbReference>
<dbReference type="Pfam" id="PF13246">
    <property type="entry name" value="Cation_ATPase"/>
    <property type="match status" value="1"/>
</dbReference>
<dbReference type="InterPro" id="IPR001757">
    <property type="entry name" value="P_typ_ATPase"/>
</dbReference>
<evidence type="ECO:0000313" key="23">
    <source>
        <dbReference type="RefSeq" id="XP_025831816.1"/>
    </source>
</evidence>
<feature type="binding site" evidence="17">
    <location>
        <position position="585"/>
    </location>
    <ligand>
        <name>ATP</name>
        <dbReference type="ChEBI" id="CHEBI:30616"/>
    </ligand>
</feature>
<feature type="binding site" evidence="17">
    <location>
        <position position="296"/>
    </location>
    <ligand>
        <name>ATP</name>
        <dbReference type="ChEBI" id="CHEBI:30616"/>
    </ligand>
</feature>
<dbReference type="Gene3D" id="1.20.1110.10">
    <property type="entry name" value="Calcium-transporting ATPase, transmembrane domain"/>
    <property type="match status" value="1"/>
</dbReference>
<feature type="domain" description="P-type ATPase C-terminal" evidence="21">
    <location>
        <begin position="873"/>
        <end position="1117"/>
    </location>
</feature>
<feature type="transmembrane region" description="Helical" evidence="19">
    <location>
        <begin position="181"/>
        <end position="205"/>
    </location>
</feature>
<evidence type="ECO:0000256" key="10">
    <source>
        <dbReference type="ARBA" id="ARBA00022842"/>
    </source>
</evidence>
<dbReference type="GO" id="GO:0045332">
    <property type="term" value="P:phospholipid translocation"/>
    <property type="evidence" value="ECO:0007669"/>
    <property type="project" value="TreeGrafter"/>
</dbReference>
<evidence type="ECO:0000256" key="1">
    <source>
        <dbReference type="ARBA" id="ARBA00001946"/>
    </source>
</evidence>
<feature type="binding site" evidence="17">
    <location>
        <position position="706"/>
    </location>
    <ligand>
        <name>ATP</name>
        <dbReference type="ChEBI" id="CHEBI:30616"/>
    </ligand>
</feature>
<dbReference type="GO" id="GO:0140326">
    <property type="term" value="F:ATPase-coupled intramembrane lipid transporter activity"/>
    <property type="evidence" value="ECO:0007669"/>
    <property type="project" value="UniProtKB-EC"/>
</dbReference>
<dbReference type="InterPro" id="IPR032630">
    <property type="entry name" value="P_typ_ATPase_c"/>
</dbReference>
<dbReference type="AlphaFoldDB" id="A0A7F5R764"/>
<dbReference type="Gene3D" id="3.40.1110.10">
    <property type="entry name" value="Calcium-transporting ATPase, cytoplasmic domain N"/>
    <property type="match status" value="2"/>
</dbReference>
<evidence type="ECO:0000256" key="12">
    <source>
        <dbReference type="ARBA" id="ARBA00022989"/>
    </source>
</evidence>
<keyword evidence="7 17" id="KW-0547">Nucleotide-binding</keyword>
<evidence type="ECO:0000256" key="18">
    <source>
        <dbReference type="PIRSR" id="PIRSR606539-3"/>
    </source>
</evidence>
<feature type="binding site" evidence="17">
    <location>
        <position position="827"/>
    </location>
    <ligand>
        <name>ATP</name>
        <dbReference type="ChEBI" id="CHEBI:30616"/>
    </ligand>
</feature>
<evidence type="ECO:0000256" key="14">
    <source>
        <dbReference type="ARBA" id="ARBA00034036"/>
    </source>
</evidence>
<evidence type="ECO:0000256" key="2">
    <source>
        <dbReference type="ARBA" id="ARBA00004127"/>
    </source>
</evidence>
<feature type="binding site" evidence="17">
    <location>
        <position position="850"/>
    </location>
    <ligand>
        <name>ATP</name>
        <dbReference type="ChEBI" id="CHEBI:30616"/>
    </ligand>
</feature>
<protein>
    <recommendedName>
        <fullName evidence="19">Phospholipid-transporting ATPase</fullName>
        <ecNumber evidence="19">7.6.2.1</ecNumber>
    </recommendedName>
</protein>
<dbReference type="InterPro" id="IPR008250">
    <property type="entry name" value="ATPase_P-typ_transduc_dom_A_sf"/>
</dbReference>
<comment type="catalytic activity">
    <reaction evidence="14 19">
        <text>ATP + H2O + phospholipidSide 1 = ADP + phosphate + phospholipidSide 2.</text>
        <dbReference type="EC" id="7.6.2.1"/>
    </reaction>
</comment>
<feature type="binding site" evidence="18">
    <location>
        <position position="295"/>
    </location>
    <ligand>
        <name>Mg(2+)</name>
        <dbReference type="ChEBI" id="CHEBI:18420"/>
    </ligand>
</feature>
<evidence type="ECO:0000256" key="7">
    <source>
        <dbReference type="ARBA" id="ARBA00022741"/>
    </source>
</evidence>
<dbReference type="SUPFAM" id="SSF81660">
    <property type="entry name" value="Metal cation-transporting ATPase, ATP-binding domain N"/>
    <property type="match status" value="1"/>
</dbReference>
<feature type="transmembrane region" description="Helical" evidence="19">
    <location>
        <begin position="987"/>
        <end position="1010"/>
    </location>
</feature>
<feature type="binding site" evidence="17">
    <location>
        <position position="704"/>
    </location>
    <ligand>
        <name>ATP</name>
        <dbReference type="ChEBI" id="CHEBI:30616"/>
    </ligand>
</feature>
<reference evidence="23" key="1">
    <citation type="submission" date="2025-08" db="UniProtKB">
        <authorList>
            <consortium name="RefSeq"/>
        </authorList>
    </citation>
    <scope>IDENTIFICATION</scope>
    <source>
        <tissue evidence="23">Entire body</tissue>
    </source>
</reference>
<dbReference type="Proteomes" id="UP000192223">
    <property type="component" value="Unplaced"/>
</dbReference>
<dbReference type="NCBIfam" id="TIGR01494">
    <property type="entry name" value="ATPase_P-type"/>
    <property type="match status" value="1"/>
</dbReference>
<feature type="transmembrane region" description="Helical" evidence="19">
    <location>
        <begin position="905"/>
        <end position="925"/>
    </location>
</feature>
<dbReference type="GO" id="GO:0016887">
    <property type="term" value="F:ATP hydrolysis activity"/>
    <property type="evidence" value="ECO:0007669"/>
    <property type="project" value="InterPro"/>
</dbReference>
<dbReference type="InterPro" id="IPR006539">
    <property type="entry name" value="P-type_ATPase_IV"/>
</dbReference>
<feature type="transmembrane region" description="Helical" evidence="19">
    <location>
        <begin position="228"/>
        <end position="249"/>
    </location>
</feature>
<comment type="similarity">
    <text evidence="4 19">Belongs to the cation transport ATPase (P-type) (TC 3.A.3) family. Type IV subfamily.</text>
</comment>
<dbReference type="PANTHER" id="PTHR24092">
    <property type="entry name" value="PROBABLE PHOSPHOLIPID-TRANSPORTING ATPASE"/>
    <property type="match status" value="1"/>
</dbReference>
<evidence type="ECO:0000256" key="4">
    <source>
        <dbReference type="ARBA" id="ARBA00008109"/>
    </source>
</evidence>
<dbReference type="InterPro" id="IPR036412">
    <property type="entry name" value="HAD-like_sf"/>
</dbReference>
<dbReference type="InterPro" id="IPR023298">
    <property type="entry name" value="ATPase_P-typ_TM_dom_sf"/>
</dbReference>
<feature type="binding site" evidence="18">
    <location>
        <position position="851"/>
    </location>
    <ligand>
        <name>Mg(2+)</name>
        <dbReference type="ChEBI" id="CHEBI:18420"/>
    </ligand>
</feature>
<evidence type="ECO:0000256" key="15">
    <source>
        <dbReference type="ARBA" id="ARBA00050913"/>
    </source>
</evidence>
<feature type="transmembrane region" description="Helical" evidence="19">
    <location>
        <begin position="1016"/>
        <end position="1037"/>
    </location>
</feature>
<evidence type="ECO:0000259" key="21">
    <source>
        <dbReference type="Pfam" id="PF16212"/>
    </source>
</evidence>
<dbReference type="GO" id="GO:0005886">
    <property type="term" value="C:plasma membrane"/>
    <property type="evidence" value="ECO:0007669"/>
    <property type="project" value="TreeGrafter"/>
</dbReference>
<comment type="catalytic activity">
    <reaction evidence="15">
        <text>a beta-D-glucosyl-(1&lt;-&gt;1')-N-acylsphing-4-enine(out) + ATP + H2O = a beta-D-glucosyl-(1&lt;-&gt;1')-N-acylsphing-4-enine(in) + ADP + phosphate + H(+)</text>
        <dbReference type="Rhea" id="RHEA:66036"/>
        <dbReference type="ChEBI" id="CHEBI:15377"/>
        <dbReference type="ChEBI" id="CHEBI:15378"/>
        <dbReference type="ChEBI" id="CHEBI:22801"/>
        <dbReference type="ChEBI" id="CHEBI:30616"/>
        <dbReference type="ChEBI" id="CHEBI:43474"/>
        <dbReference type="ChEBI" id="CHEBI:456216"/>
    </reaction>
    <physiologicalReaction direction="left-to-right" evidence="15">
        <dbReference type="Rhea" id="RHEA:66037"/>
    </physiologicalReaction>
</comment>
<feature type="binding site" evidence="17">
    <location>
        <position position="295"/>
    </location>
    <ligand>
        <name>ATP</name>
        <dbReference type="ChEBI" id="CHEBI:30616"/>
    </ligand>
</feature>
<feature type="binding site" evidence="18">
    <location>
        <position position="297"/>
    </location>
    <ligand>
        <name>Mg(2+)</name>
        <dbReference type="ChEBI" id="CHEBI:18420"/>
    </ligand>
</feature>
<dbReference type="Gene3D" id="3.40.50.1000">
    <property type="entry name" value="HAD superfamily/HAD-like"/>
    <property type="match status" value="2"/>
</dbReference>
<dbReference type="FunCoup" id="A0A7F5R764">
    <property type="interactions" value="317"/>
</dbReference>
<keyword evidence="9 17" id="KW-0067">ATP-binding</keyword>
<feature type="binding site" evidence="18">
    <location>
        <position position="847"/>
    </location>
    <ligand>
        <name>Mg(2+)</name>
        <dbReference type="ChEBI" id="CHEBI:18420"/>
    </ligand>
</feature>
<feature type="transmembrane region" description="Helical" evidence="19">
    <location>
        <begin position="1044"/>
        <end position="1064"/>
    </location>
</feature>
<dbReference type="FunFam" id="2.70.150.10:FF:000054">
    <property type="entry name" value="Phospholipid-transporting ATPase"/>
    <property type="match status" value="1"/>
</dbReference>
<dbReference type="RefSeq" id="XP_025831816.1">
    <property type="nucleotide sequence ID" value="XM_025976031.1"/>
</dbReference>
<keyword evidence="6 18" id="KW-0479">Metal-binding</keyword>
<organism evidence="22 23">
    <name type="scientific">Agrilus planipennis</name>
    <name type="common">Emerald ash borer</name>
    <name type="synonym">Agrilus marcopoli</name>
    <dbReference type="NCBI Taxonomy" id="224129"/>
    <lineage>
        <taxon>Eukaryota</taxon>
        <taxon>Metazoa</taxon>
        <taxon>Ecdysozoa</taxon>
        <taxon>Arthropoda</taxon>
        <taxon>Hexapoda</taxon>
        <taxon>Insecta</taxon>
        <taxon>Pterygota</taxon>
        <taxon>Neoptera</taxon>
        <taxon>Endopterygota</taxon>
        <taxon>Coleoptera</taxon>
        <taxon>Polyphaga</taxon>
        <taxon>Elateriformia</taxon>
        <taxon>Buprestoidea</taxon>
        <taxon>Buprestidae</taxon>
        <taxon>Agrilinae</taxon>
        <taxon>Agrilus</taxon>
    </lineage>
</organism>
<evidence type="ECO:0000256" key="17">
    <source>
        <dbReference type="PIRSR" id="PIRSR606539-2"/>
    </source>
</evidence>
<feature type="compositionally biased region" description="Low complexity" evidence="20">
    <location>
        <begin position="435"/>
        <end position="445"/>
    </location>
</feature>
<dbReference type="SFLD" id="SFLDS00003">
    <property type="entry name" value="Haloacid_Dehalogenase"/>
    <property type="match status" value="1"/>
</dbReference>
<dbReference type="OrthoDB" id="377733at2759"/>
<dbReference type="GO" id="GO:0000287">
    <property type="term" value="F:magnesium ion binding"/>
    <property type="evidence" value="ECO:0007669"/>
    <property type="project" value="UniProtKB-UniRule"/>
</dbReference>
<feature type="binding site" evidence="17">
    <location>
        <position position="561"/>
    </location>
    <ligand>
        <name>ATP</name>
        <dbReference type="ChEBI" id="CHEBI:30616"/>
    </ligand>
</feature>
<dbReference type="SUPFAM" id="SSF81653">
    <property type="entry name" value="Calcium ATPase, transduction domain A"/>
    <property type="match status" value="1"/>
</dbReference>
<dbReference type="SFLD" id="SFLDG00002">
    <property type="entry name" value="C1.7:_P-type_atpase_like"/>
    <property type="match status" value="1"/>
</dbReference>
<evidence type="ECO:0000256" key="13">
    <source>
        <dbReference type="ARBA" id="ARBA00023136"/>
    </source>
</evidence>
<gene>
    <name evidence="23" type="primary">LOC108740157</name>
</gene>
<feature type="binding site" evidence="17">
    <location>
        <position position="851"/>
    </location>
    <ligand>
        <name>ATP</name>
        <dbReference type="ChEBI" id="CHEBI:30616"/>
    </ligand>
</feature>
<evidence type="ECO:0000256" key="20">
    <source>
        <dbReference type="SAM" id="MobiDB-lite"/>
    </source>
</evidence>
<sequence>MQSLVAYNAKGKPLSSIYFMYLCEIDRYKKVLWKEVRVGDLIHLSNNEVVPADILLLRSSDPNGICYIDTGHLDGETNLKQRQVAPGFVEKQSLFEPSKYRSHIEVDNPTTKIYQFHGVIVHPSGKRVAVGTENLLLRECLLKNTDFIEGIVVYAGHETKAMLNNGGPRYKRSNLERKMNVDVIWCVLILVIICVIGAVGCRIWHSTFENLGEPFISNNYSVTMDAVLTFWTFVIIFQVMIPLSLYVTIEMCKILQVYHIHNNVKMYDAETDKRVECRALNITEDLGQIQYIFSDKTGTLTENRMIFRRCTVAGVDYNHPEVERGGKKYKPGTSLIVIINPNLQRDLNEVFEDPIRQLHSERLQEFLFHLSICNTVVCSKFPHCDRMDASGYVDGGVDNVDDTVSVDTSLNGQTIAPIDYTRLDESRSITPSPPLNLSNNNRNSVSPTIPTFPETDSFFNQSNPSKSKSKLLTIPSINFLGKRSDSNSNLTDEQKAKLSASICHGVPKKPIYEAESPDELALVDAAYSYNCRLLERTPHLAKVSLPREGSMEMEILNVLPFDSFRKCMSVVFRHPVTKEIVLYSKGADSTVLSNLSPVEDDSEEKQIINRTQQQINEYGKEGLRVLVMAKRIISEEEYKNWTKVLKDCEMARDGRDRKLRDCYSMLETNLTLLGATGIEDRLQEGVPETLSSLMAAGIVIWVLTGDKPETAINIAYSAKLFAPEMELLKLMVRSKDAAERTILFYLAEIEGTADDSGICEPPRFSGISGASVVPSSVSANPKGRALVVDGKTLTYILDRRSNLAKPFLRLTTYCNSVLCCRATPLQKAYIVRVVKEELKMRTLAIGDGANDVSMIQTADVGIGICGQEGMQAVMAADFALSKFKYLKRFLLVHGHWSYDRLARMVLFFFCKNATCVFLVFWYQIYCGFSGQVQVDQMFLMLYNLFFTSLPPIAIGVYDIDAPEQLLLQKPYLYEQGRTGESYHSYSFWLTVADSLYQSMAIFFICILAYYDSTVDIWVFGTTSASALLFTMLFLVIIETKSWTVIHALAIMASILIFYTFAFLYNTFCVDCFGLPSSYWVIHHSVNSSTYWHCIILSVVVALIPRLFLKAVRNTLFPDDVTREVLQYARELRRGEEFLVSWSRSTSASSIQRYTVIIRVIKKARILLQFF</sequence>
<feature type="binding site" evidence="17">
    <location>
        <position position="705"/>
    </location>
    <ligand>
        <name>ATP</name>
        <dbReference type="ChEBI" id="CHEBI:30616"/>
    </ligand>
</feature>
<dbReference type="SUPFAM" id="SSF56784">
    <property type="entry name" value="HAD-like"/>
    <property type="match status" value="2"/>
</dbReference>
<keyword evidence="12 19" id="KW-1133">Transmembrane helix</keyword>
<dbReference type="PRINTS" id="PR00119">
    <property type="entry name" value="CATATPASE"/>
</dbReference>
<keyword evidence="22" id="KW-1185">Reference proteome</keyword>
<dbReference type="Pfam" id="PF16212">
    <property type="entry name" value="PhoLip_ATPase_C"/>
    <property type="match status" value="1"/>
</dbReference>
<evidence type="ECO:0000256" key="6">
    <source>
        <dbReference type="ARBA" id="ARBA00022723"/>
    </source>
</evidence>
<feature type="region of interest" description="Disordered" evidence="20">
    <location>
        <begin position="425"/>
        <end position="445"/>
    </location>
</feature>
<dbReference type="InParanoid" id="A0A7F5R764"/>
<feature type="binding site" evidence="17">
    <location>
        <position position="821"/>
    </location>
    <ligand>
        <name>ATP</name>
        <dbReference type="ChEBI" id="CHEBI:30616"/>
    </ligand>
</feature>
<dbReference type="PANTHER" id="PTHR24092:SF218">
    <property type="entry name" value="PHOSPHOLIPID-TRANSPORTING ATPASE"/>
    <property type="match status" value="1"/>
</dbReference>
<accession>A0A7F5R764</accession>